<gene>
    <name evidence="9" type="ORF">MNBD_NITROSPIRAE03-576</name>
</gene>
<dbReference type="InterPro" id="IPR014030">
    <property type="entry name" value="Ketoacyl_synth_N"/>
</dbReference>
<dbReference type="PROSITE" id="PS52004">
    <property type="entry name" value="KS3_2"/>
    <property type="match status" value="1"/>
</dbReference>
<evidence type="ECO:0000256" key="2">
    <source>
        <dbReference type="ARBA" id="ARBA00022516"/>
    </source>
</evidence>
<dbReference type="PANTHER" id="PTHR11712:SF336">
    <property type="entry name" value="3-OXOACYL-[ACYL-CARRIER-PROTEIN] SYNTHASE, MITOCHONDRIAL"/>
    <property type="match status" value="1"/>
</dbReference>
<keyword evidence="6" id="KW-0275">Fatty acid biosynthesis</keyword>
<dbReference type="PANTHER" id="PTHR11712">
    <property type="entry name" value="POLYKETIDE SYNTHASE-RELATED"/>
    <property type="match status" value="1"/>
</dbReference>
<evidence type="ECO:0000256" key="1">
    <source>
        <dbReference type="ARBA" id="ARBA00008467"/>
    </source>
</evidence>
<evidence type="ECO:0000313" key="9">
    <source>
        <dbReference type="EMBL" id="VAX28126.1"/>
    </source>
</evidence>
<dbReference type="Pfam" id="PF00109">
    <property type="entry name" value="ketoacyl-synt"/>
    <property type="match status" value="1"/>
</dbReference>
<reference evidence="9" key="1">
    <citation type="submission" date="2018-06" db="EMBL/GenBank/DDBJ databases">
        <authorList>
            <person name="Zhirakovskaya E."/>
        </authorList>
    </citation>
    <scope>NUCLEOTIDE SEQUENCE</scope>
</reference>
<dbReference type="InterPro" id="IPR017568">
    <property type="entry name" value="3-oxoacyl-ACP_synth-2"/>
</dbReference>
<dbReference type="SUPFAM" id="SSF53901">
    <property type="entry name" value="Thiolase-like"/>
    <property type="match status" value="2"/>
</dbReference>
<dbReference type="InterPro" id="IPR016039">
    <property type="entry name" value="Thiolase-like"/>
</dbReference>
<dbReference type="InterPro" id="IPR018201">
    <property type="entry name" value="Ketoacyl_synth_AS"/>
</dbReference>
<evidence type="ECO:0000256" key="6">
    <source>
        <dbReference type="ARBA" id="ARBA00023160"/>
    </source>
</evidence>
<dbReference type="Gene3D" id="3.40.47.10">
    <property type="match status" value="1"/>
</dbReference>
<dbReference type="PROSITE" id="PS00606">
    <property type="entry name" value="KS3_1"/>
    <property type="match status" value="1"/>
</dbReference>
<dbReference type="SMART" id="SM00825">
    <property type="entry name" value="PKS_KS"/>
    <property type="match status" value="1"/>
</dbReference>
<keyword evidence="2" id="KW-0444">Lipid biosynthesis</keyword>
<comment type="similarity">
    <text evidence="1">Belongs to the thiolase-like superfamily. Beta-ketoacyl-ACP synthases family.</text>
</comment>
<dbReference type="CDD" id="cd00834">
    <property type="entry name" value="KAS_I_II"/>
    <property type="match status" value="1"/>
</dbReference>
<dbReference type="EMBL" id="UOGI01000018">
    <property type="protein sequence ID" value="VAX28126.1"/>
    <property type="molecule type" value="Genomic_DNA"/>
</dbReference>
<protein>
    <submittedName>
        <fullName evidence="9">3-oxoacyl-[acyl-carrier-protein] synthase, KASII</fullName>
        <ecNumber evidence="9">2.3.1.179</ecNumber>
    </submittedName>
</protein>
<accession>A0A3B1CCC7</accession>
<proteinExistence type="inferred from homology"/>
<dbReference type="FunFam" id="3.40.47.10:FF:000009">
    <property type="entry name" value="3-oxoacyl-[acyl-carrier-protein] synthase 2"/>
    <property type="match status" value="1"/>
</dbReference>
<dbReference type="GO" id="GO:0005829">
    <property type="term" value="C:cytosol"/>
    <property type="evidence" value="ECO:0007669"/>
    <property type="project" value="TreeGrafter"/>
</dbReference>
<dbReference type="Pfam" id="PF02801">
    <property type="entry name" value="Ketoacyl-synt_C"/>
    <property type="match status" value="1"/>
</dbReference>
<keyword evidence="3 9" id="KW-0808">Transferase</keyword>
<dbReference type="InterPro" id="IPR020841">
    <property type="entry name" value="PKS_Beta-ketoAc_synthase_dom"/>
</dbReference>
<evidence type="ECO:0000259" key="8">
    <source>
        <dbReference type="PROSITE" id="PS52004"/>
    </source>
</evidence>
<keyword evidence="7 9" id="KW-0012">Acyltransferase</keyword>
<dbReference type="AlphaFoldDB" id="A0A3B1CCC7"/>
<dbReference type="NCBIfam" id="NF004970">
    <property type="entry name" value="PRK06333.1"/>
    <property type="match status" value="1"/>
</dbReference>
<dbReference type="InterPro" id="IPR014031">
    <property type="entry name" value="Ketoacyl_synth_C"/>
</dbReference>
<keyword evidence="5" id="KW-0443">Lipid metabolism</keyword>
<evidence type="ECO:0000256" key="4">
    <source>
        <dbReference type="ARBA" id="ARBA00022832"/>
    </source>
</evidence>
<dbReference type="GO" id="GO:0006633">
    <property type="term" value="P:fatty acid biosynthetic process"/>
    <property type="evidence" value="ECO:0007669"/>
    <property type="project" value="UniProtKB-KW"/>
</dbReference>
<feature type="domain" description="Ketosynthase family 3 (KS3)" evidence="8">
    <location>
        <begin position="3"/>
        <end position="411"/>
    </location>
</feature>
<evidence type="ECO:0000256" key="7">
    <source>
        <dbReference type="ARBA" id="ARBA00023315"/>
    </source>
</evidence>
<organism evidence="9">
    <name type="scientific">hydrothermal vent metagenome</name>
    <dbReference type="NCBI Taxonomy" id="652676"/>
    <lineage>
        <taxon>unclassified sequences</taxon>
        <taxon>metagenomes</taxon>
        <taxon>ecological metagenomes</taxon>
    </lineage>
</organism>
<dbReference type="EC" id="2.3.1.179" evidence="9"/>
<dbReference type="PIRSF" id="PIRSF000447">
    <property type="entry name" value="KAS_II"/>
    <property type="match status" value="1"/>
</dbReference>
<dbReference type="NCBIfam" id="TIGR03150">
    <property type="entry name" value="fabF"/>
    <property type="match status" value="1"/>
</dbReference>
<evidence type="ECO:0000256" key="3">
    <source>
        <dbReference type="ARBA" id="ARBA00022679"/>
    </source>
</evidence>
<name>A0A3B1CCC7_9ZZZZ</name>
<dbReference type="GO" id="GO:0004315">
    <property type="term" value="F:3-oxoacyl-[acyl-carrier-protein] synthase activity"/>
    <property type="evidence" value="ECO:0007669"/>
    <property type="project" value="UniProtKB-EC"/>
</dbReference>
<dbReference type="InterPro" id="IPR000794">
    <property type="entry name" value="Beta-ketoacyl_synthase"/>
</dbReference>
<dbReference type="NCBIfam" id="NF005589">
    <property type="entry name" value="PRK07314.1"/>
    <property type="match status" value="1"/>
</dbReference>
<evidence type="ECO:0000256" key="5">
    <source>
        <dbReference type="ARBA" id="ARBA00023098"/>
    </source>
</evidence>
<keyword evidence="4" id="KW-0276">Fatty acid metabolism</keyword>
<sequence length="415" mass="43765">MNLRRVVITGLGLITPLGIGAEENWTAMLKGKSGIGTITSFDSTPLPVHIAGEVKGFDPADYIEKKEIKKMDRFIHFAIAAAQMAMDDSGLRITGANAERVGVVVGSGIGGLPAIEHYHQALLEKGYKRVTPFFIPMLIINLAAGRVSMRFGAKGPNSAVCTACATGTHAIGDAFRIIQRGEADAMIAGGTEAVIAPLGMVGFAVMKALSRRNDEPEKASRPFDLDRDGFVMGEGSGIVILESLESAIDRGAKIYAEVVGYGMTGDAYHITSPAPGGEGAVRCMTITLKDAGVSPDAVDYINAHGTSTKSNDEVETDAIKTVFGEHAYELAVSSTKSMTGHLLGAAGGVEAAVSALSVLKNIVPPTINLENPDPQCDLDYVTQAYRERTVNYALSNSFGFGGTNACLLFKKFEEA</sequence>